<comment type="caution">
    <text evidence="1">The sequence shown here is derived from an EMBL/GenBank/DDBJ whole genome shotgun (WGS) entry which is preliminary data.</text>
</comment>
<dbReference type="RefSeq" id="WP_052607017.1">
    <property type="nucleotide sequence ID" value="NZ_JXYS01000122.1"/>
</dbReference>
<evidence type="ECO:0000313" key="2">
    <source>
        <dbReference type="Proteomes" id="UP000032360"/>
    </source>
</evidence>
<dbReference type="Proteomes" id="UP000032360">
    <property type="component" value="Unassembled WGS sequence"/>
</dbReference>
<keyword evidence="2" id="KW-1185">Reference proteome</keyword>
<evidence type="ECO:0000313" key="1">
    <source>
        <dbReference type="EMBL" id="KJF15788.1"/>
    </source>
</evidence>
<protein>
    <submittedName>
        <fullName evidence="1">Uncharacterized protein</fullName>
    </submittedName>
</protein>
<gene>
    <name evidence="1" type="ORF">AXFE_33720</name>
</gene>
<sequence length="206" mass="21885">MKVWKIVQKGAVLAVSIGIFSLGTGVGLGSTSNVSATLKPSFEPMGANGIVNSTLVGKEQALSSTNYLQTSELTAKVGTTNPQIIIQPHTDCQLTPAYFHNSSHRPGTIGIQWTVGCGGAVQSSISINTYLYLRYCNFFYCVYELLDARSYTKTNMSEVSLGAYGACVTGRTDSYYSTATATYVGDGVTVTLNNSSGPTDVTCQPR</sequence>
<proteinExistence type="predicted"/>
<accession>A0A0D8HCX7</accession>
<name>A0A0D8HCX7_9ACTN</name>
<dbReference type="AlphaFoldDB" id="A0A0D8HCX7"/>
<dbReference type="EMBL" id="JXYS01000122">
    <property type="protein sequence ID" value="KJF15788.1"/>
    <property type="molecule type" value="Genomic_DNA"/>
</dbReference>
<reference evidence="1 2" key="1">
    <citation type="submission" date="2015-01" db="EMBL/GenBank/DDBJ databases">
        <title>Draft genome of the acidophilic iron oxidizer Acidithrix ferrooxidans strain Py-F3.</title>
        <authorList>
            <person name="Poehlein A."/>
            <person name="Eisen S."/>
            <person name="Schloemann M."/>
            <person name="Johnson B.D."/>
            <person name="Daniel R."/>
            <person name="Muehling M."/>
        </authorList>
    </citation>
    <scope>NUCLEOTIDE SEQUENCE [LARGE SCALE GENOMIC DNA]</scope>
    <source>
        <strain evidence="1 2">Py-F3</strain>
    </source>
</reference>
<organism evidence="1 2">
    <name type="scientific">Acidithrix ferrooxidans</name>
    <dbReference type="NCBI Taxonomy" id="1280514"/>
    <lineage>
        <taxon>Bacteria</taxon>
        <taxon>Bacillati</taxon>
        <taxon>Actinomycetota</taxon>
        <taxon>Acidimicrobiia</taxon>
        <taxon>Acidimicrobiales</taxon>
        <taxon>Acidimicrobiaceae</taxon>
        <taxon>Acidithrix</taxon>
    </lineage>
</organism>
<dbReference type="OrthoDB" id="10005573at2"/>